<dbReference type="KEGG" id="aup:AsAng_0020720"/>
<dbReference type="PANTHER" id="PTHR30068:SF3">
    <property type="entry name" value="PHOSPHOLIPID_GLYCEROL ACYLTRANSFERASE DOMAIN-CONTAINING PROTEIN"/>
    <property type="match status" value="1"/>
</dbReference>
<keyword evidence="2" id="KW-0808">Transferase</keyword>
<keyword evidence="2" id="KW-0012">Acyltransferase</keyword>
<dbReference type="PANTHER" id="PTHR30068">
    <property type="entry name" value="URONATE ISOMERASE"/>
    <property type="match status" value="1"/>
</dbReference>
<dbReference type="GO" id="GO:0019698">
    <property type="term" value="P:D-galacturonate catabolic process"/>
    <property type="evidence" value="ECO:0007669"/>
    <property type="project" value="TreeGrafter"/>
</dbReference>
<dbReference type="EMBL" id="AP026867">
    <property type="protein sequence ID" value="BDS11360.1"/>
    <property type="molecule type" value="Genomic_DNA"/>
</dbReference>
<sequence>MQDNNIKPKIYRDDQVRAAIQELFSYQDFLAGMKAFVPVQLNKLILEEKDRVETAHDFQAKVIRPFLKTVKQSSISNFTFSGLEHLDPKKSYLFISNHRDIVLDSAYLNMVLLEHGMQTSQIAIGDNLVANRLTELLFKINKSFVVKRSGNPREIYKHAVLLSSYIHETIIQQKDSIWIAQREGRAKDGNDRTQISLLKMLTLCKNKNTDSIEHFKALNIVPVSISYEYDPCGFLKTKEHLEKIDNPDYKKSFHQDAQHLLLGIKGHKGHVHFHFEKPLDKRLHQLDEKLDSKEKLQTLAAIIDKAIHLNYKLHPINYYAYDMLMQSDRYQHEYPAPIQSSLQEYFDMLLEMLPKEAQKEGSDFLFKMYANPLINALSYKQGF</sequence>
<keyword evidence="3" id="KW-1185">Reference proteome</keyword>
<name>A0A915YDY8_9BACT</name>
<dbReference type="AlphaFoldDB" id="A0A915YDY8"/>
<feature type="domain" description="Phospholipid/glycerol acyltransferase" evidence="1">
    <location>
        <begin position="78"/>
        <end position="180"/>
    </location>
</feature>
<evidence type="ECO:0000259" key="1">
    <source>
        <dbReference type="Pfam" id="PF01553"/>
    </source>
</evidence>
<organism evidence="2 3">
    <name type="scientific">Aureispira anguillae</name>
    <dbReference type="NCBI Taxonomy" id="2864201"/>
    <lineage>
        <taxon>Bacteria</taxon>
        <taxon>Pseudomonadati</taxon>
        <taxon>Bacteroidota</taxon>
        <taxon>Saprospiria</taxon>
        <taxon>Saprospirales</taxon>
        <taxon>Saprospiraceae</taxon>
        <taxon>Aureispira</taxon>
    </lineage>
</organism>
<dbReference type="Proteomes" id="UP001060919">
    <property type="component" value="Chromosome"/>
</dbReference>
<evidence type="ECO:0000313" key="3">
    <source>
        <dbReference type="Proteomes" id="UP001060919"/>
    </source>
</evidence>
<dbReference type="InterPro" id="IPR002123">
    <property type="entry name" value="Plipid/glycerol_acylTrfase"/>
</dbReference>
<protein>
    <submittedName>
        <fullName evidence="2">1-acyl-sn-glycerol-3-phosphate acyltransferase</fullName>
    </submittedName>
</protein>
<gene>
    <name evidence="2" type="ORF">AsAng_0020720</name>
</gene>
<accession>A0A915YDY8</accession>
<evidence type="ECO:0000313" key="2">
    <source>
        <dbReference type="EMBL" id="BDS11360.1"/>
    </source>
</evidence>
<dbReference type="GO" id="GO:0016746">
    <property type="term" value="F:acyltransferase activity"/>
    <property type="evidence" value="ECO:0007669"/>
    <property type="project" value="UniProtKB-KW"/>
</dbReference>
<dbReference type="GO" id="GO:0042840">
    <property type="term" value="P:D-glucuronate catabolic process"/>
    <property type="evidence" value="ECO:0007669"/>
    <property type="project" value="TreeGrafter"/>
</dbReference>
<proteinExistence type="predicted"/>
<dbReference type="SUPFAM" id="SSF69593">
    <property type="entry name" value="Glycerol-3-phosphate (1)-acyltransferase"/>
    <property type="match status" value="1"/>
</dbReference>
<reference evidence="2" key="1">
    <citation type="submission" date="2022-09" db="EMBL/GenBank/DDBJ databases">
        <title>Aureispira anguillicida sp. nov., isolated from Leptocephalus of Japanese eel Anguilla japonica.</title>
        <authorList>
            <person name="Yuasa K."/>
            <person name="Mekata T."/>
            <person name="Ikunari K."/>
        </authorList>
    </citation>
    <scope>NUCLEOTIDE SEQUENCE</scope>
    <source>
        <strain evidence="2">EL160426</strain>
    </source>
</reference>
<dbReference type="Pfam" id="PF01553">
    <property type="entry name" value="Acyltransferase"/>
    <property type="match status" value="1"/>
</dbReference>
<dbReference type="RefSeq" id="WP_264792548.1">
    <property type="nucleotide sequence ID" value="NZ_AP026867.1"/>
</dbReference>